<dbReference type="InterPro" id="IPR000792">
    <property type="entry name" value="Tscrpt_reg_LuxR_C"/>
</dbReference>
<dbReference type="Gene3D" id="1.10.10.10">
    <property type="entry name" value="Winged helix-like DNA-binding domain superfamily/Winged helix DNA-binding domain"/>
    <property type="match status" value="1"/>
</dbReference>
<evidence type="ECO:0000313" key="2">
    <source>
        <dbReference type="EMBL" id="MBK3518738.1"/>
    </source>
</evidence>
<dbReference type="InterPro" id="IPR036388">
    <property type="entry name" value="WH-like_DNA-bd_sf"/>
</dbReference>
<accession>A0ABS1HM50</accession>
<dbReference type="InterPro" id="IPR016032">
    <property type="entry name" value="Sig_transdc_resp-reg_C-effctor"/>
</dbReference>
<dbReference type="SMART" id="SM00421">
    <property type="entry name" value="HTH_LUXR"/>
    <property type="match status" value="1"/>
</dbReference>
<evidence type="ECO:0000313" key="3">
    <source>
        <dbReference type="Proteomes" id="UP000605676"/>
    </source>
</evidence>
<proteinExistence type="predicted"/>
<comment type="caution">
    <text evidence="2">The sequence shown here is derived from an EMBL/GenBank/DDBJ whole genome shotgun (WGS) entry which is preliminary data.</text>
</comment>
<dbReference type="SUPFAM" id="SSF55785">
    <property type="entry name" value="PYP-like sensor domain (PAS domain)"/>
    <property type="match status" value="1"/>
</dbReference>
<protein>
    <recommendedName>
        <fullName evidence="1">HTH luxR-type domain-containing protein</fullName>
    </recommendedName>
</protein>
<gene>
    <name evidence="2" type="ORF">JIV24_15430</name>
</gene>
<name>A0ABS1HM50_9BACT</name>
<dbReference type="SUPFAM" id="SSF46894">
    <property type="entry name" value="C-terminal effector domain of the bipartite response regulators"/>
    <property type="match status" value="1"/>
</dbReference>
<dbReference type="Gene3D" id="3.30.450.20">
    <property type="entry name" value="PAS domain"/>
    <property type="match status" value="1"/>
</dbReference>
<organism evidence="2 3">
    <name type="scientific">Carboxylicivirga marina</name>
    <dbReference type="NCBI Taxonomy" id="2800988"/>
    <lineage>
        <taxon>Bacteria</taxon>
        <taxon>Pseudomonadati</taxon>
        <taxon>Bacteroidota</taxon>
        <taxon>Bacteroidia</taxon>
        <taxon>Marinilabiliales</taxon>
        <taxon>Marinilabiliaceae</taxon>
        <taxon>Carboxylicivirga</taxon>
    </lineage>
</organism>
<keyword evidence="3" id="KW-1185">Reference proteome</keyword>
<dbReference type="Proteomes" id="UP000605676">
    <property type="component" value="Unassembled WGS sequence"/>
</dbReference>
<reference evidence="2 3" key="1">
    <citation type="submission" date="2021-01" db="EMBL/GenBank/DDBJ databases">
        <title>Carboxyliciviraga sp.nov., isolated from coastal sediments.</title>
        <authorList>
            <person name="Lu D."/>
            <person name="Zhang T."/>
        </authorList>
    </citation>
    <scope>NUCLEOTIDE SEQUENCE [LARGE SCALE GENOMIC DNA]</scope>
    <source>
        <strain evidence="2 3">N1Y132</strain>
    </source>
</reference>
<dbReference type="RefSeq" id="WP_200465965.1">
    <property type="nucleotide sequence ID" value="NZ_JAENRR010000041.1"/>
</dbReference>
<dbReference type="InterPro" id="IPR035965">
    <property type="entry name" value="PAS-like_dom_sf"/>
</dbReference>
<sequence>MKYLNTQISNVIEDEAIVIAELNGQILSGNQQALDLYNYSSIQSFKKHHLRDLMPEDFANLYPDEMTPEHVNFDGYYTHVCRKSNGELFACKLHTHYQSINGRKLLVGHVQKINGEVDIEKIRLKQNIIVLERELKAERNKNQNKALLSSSQQLCQCFPVLSSHDLKICHYIAKQYNSKQISELLNITTDGVYAARKRIRKKLQLKAGDDLTKTLINCIKHC</sequence>
<feature type="domain" description="HTH luxR-type" evidence="1">
    <location>
        <begin position="158"/>
        <end position="215"/>
    </location>
</feature>
<dbReference type="EMBL" id="JAENRR010000041">
    <property type="protein sequence ID" value="MBK3518738.1"/>
    <property type="molecule type" value="Genomic_DNA"/>
</dbReference>
<evidence type="ECO:0000259" key="1">
    <source>
        <dbReference type="SMART" id="SM00421"/>
    </source>
</evidence>